<comment type="caution">
    <text evidence="10">The sequence shown here is derived from an EMBL/GenBank/DDBJ whole genome shotgun (WGS) entry which is preliminary data.</text>
</comment>
<evidence type="ECO:0000256" key="8">
    <source>
        <dbReference type="SAM" id="Phobius"/>
    </source>
</evidence>
<protein>
    <recommendedName>
        <fullName evidence="7">Peptidyl-prolyl cis-trans isomerase</fullName>
        <shortName evidence="7">PPIase</shortName>
        <ecNumber evidence="7">5.2.1.8</ecNumber>
    </recommendedName>
</protein>
<organism evidence="10 11">
    <name type="scientific">Popillia japonica</name>
    <name type="common">Japanese beetle</name>
    <dbReference type="NCBI Taxonomy" id="7064"/>
    <lineage>
        <taxon>Eukaryota</taxon>
        <taxon>Metazoa</taxon>
        <taxon>Ecdysozoa</taxon>
        <taxon>Arthropoda</taxon>
        <taxon>Hexapoda</taxon>
        <taxon>Insecta</taxon>
        <taxon>Pterygota</taxon>
        <taxon>Neoptera</taxon>
        <taxon>Endopterygota</taxon>
        <taxon>Coleoptera</taxon>
        <taxon>Polyphaga</taxon>
        <taxon>Scarabaeiformia</taxon>
        <taxon>Scarabaeidae</taxon>
        <taxon>Rutelinae</taxon>
        <taxon>Popillia</taxon>
    </lineage>
</organism>
<dbReference type="InterPro" id="IPR020892">
    <property type="entry name" value="Cyclophilin-type_PPIase_CS"/>
</dbReference>
<keyword evidence="5 7" id="KW-0413">Isomerase</keyword>
<dbReference type="Gene3D" id="2.40.100.10">
    <property type="entry name" value="Cyclophilin-like"/>
    <property type="match status" value="1"/>
</dbReference>
<dbReference type="PROSITE" id="PS00170">
    <property type="entry name" value="CSA_PPIASE_1"/>
    <property type="match status" value="1"/>
</dbReference>
<evidence type="ECO:0000256" key="3">
    <source>
        <dbReference type="ARBA" id="ARBA00022729"/>
    </source>
</evidence>
<keyword evidence="4 7" id="KW-0697">Rotamase</keyword>
<sequence length="264" mass="29871">METNQISEKPVVYEAVKQKMYFSLVQTSVIILFLPKIFVSNCQEYKVTEQVYFDIAINKEHVGRIIIGLFGNIVPRTVKNFKILSTEGIQGRNYTGSIFHRVVPRFMIQGGDILFNNGSGSVSIYGDHFEDENFNVKHSGSGYISMANYGPDSNGCQFFITTIATPWLDDSHVVFGKVVYGEAIVHKIEHIKTDVNDKPLKIAEIIKSGLLPTSKPFIISDYNYGLWAWIQAGIVPLSFSFVILSFFHWALRRLDGFQILAKQD</sequence>
<gene>
    <name evidence="10" type="ORF">QE152_g24726</name>
</gene>
<evidence type="ECO:0000259" key="9">
    <source>
        <dbReference type="PROSITE" id="PS50072"/>
    </source>
</evidence>
<dbReference type="GO" id="GO:0005737">
    <property type="term" value="C:cytoplasm"/>
    <property type="evidence" value="ECO:0007669"/>
    <property type="project" value="TreeGrafter"/>
</dbReference>
<evidence type="ECO:0000256" key="2">
    <source>
        <dbReference type="ARBA" id="ARBA00007365"/>
    </source>
</evidence>
<keyword evidence="8" id="KW-0472">Membrane</keyword>
<dbReference type="FunFam" id="2.40.100.10:FF:000019">
    <property type="entry name" value="Peptidyl-prolyl cis-trans isomerase"/>
    <property type="match status" value="1"/>
</dbReference>
<dbReference type="GO" id="GO:0016018">
    <property type="term" value="F:cyclosporin A binding"/>
    <property type="evidence" value="ECO:0007669"/>
    <property type="project" value="TreeGrafter"/>
</dbReference>
<evidence type="ECO:0000313" key="10">
    <source>
        <dbReference type="EMBL" id="KAK9712770.1"/>
    </source>
</evidence>
<dbReference type="Pfam" id="PF00160">
    <property type="entry name" value="Pro_isomerase"/>
    <property type="match status" value="1"/>
</dbReference>
<dbReference type="EC" id="5.2.1.8" evidence="7"/>
<keyword evidence="3" id="KW-0732">Signal</keyword>
<evidence type="ECO:0000313" key="11">
    <source>
        <dbReference type="Proteomes" id="UP001458880"/>
    </source>
</evidence>
<comment type="function">
    <text evidence="6">PPIases accelerate the folding of proteins. It catalyzes the cis-trans isomerization of proline imidic peptide bonds in oligopeptides. Acts on the folding of rhodopsin RH1 and RH2 (but not RH3) and is required for visual transduction.</text>
</comment>
<dbReference type="SUPFAM" id="SSF50891">
    <property type="entry name" value="Cyclophilin-like"/>
    <property type="match status" value="1"/>
</dbReference>
<dbReference type="InterPro" id="IPR029000">
    <property type="entry name" value="Cyclophilin-like_dom_sf"/>
</dbReference>
<evidence type="ECO:0000256" key="7">
    <source>
        <dbReference type="RuleBase" id="RU363019"/>
    </source>
</evidence>
<dbReference type="PANTHER" id="PTHR11071">
    <property type="entry name" value="PEPTIDYL-PROLYL CIS-TRANS ISOMERASE"/>
    <property type="match status" value="1"/>
</dbReference>
<evidence type="ECO:0000256" key="5">
    <source>
        <dbReference type="ARBA" id="ARBA00023235"/>
    </source>
</evidence>
<evidence type="ECO:0000256" key="4">
    <source>
        <dbReference type="ARBA" id="ARBA00023110"/>
    </source>
</evidence>
<comment type="catalytic activity">
    <reaction evidence="1 7">
        <text>[protein]-peptidylproline (omega=180) = [protein]-peptidylproline (omega=0)</text>
        <dbReference type="Rhea" id="RHEA:16237"/>
        <dbReference type="Rhea" id="RHEA-COMP:10747"/>
        <dbReference type="Rhea" id="RHEA-COMP:10748"/>
        <dbReference type="ChEBI" id="CHEBI:83833"/>
        <dbReference type="ChEBI" id="CHEBI:83834"/>
        <dbReference type="EC" id="5.2.1.8"/>
    </reaction>
</comment>
<feature type="transmembrane region" description="Helical" evidence="8">
    <location>
        <begin position="226"/>
        <end position="251"/>
    </location>
</feature>
<keyword evidence="8" id="KW-0812">Transmembrane</keyword>
<evidence type="ECO:0000256" key="6">
    <source>
        <dbReference type="ARBA" id="ARBA00056644"/>
    </source>
</evidence>
<keyword evidence="11" id="KW-1185">Reference proteome</keyword>
<reference evidence="10 11" key="1">
    <citation type="journal article" date="2024" name="BMC Genomics">
        <title>De novo assembly and annotation of Popillia japonica's genome with initial clues to its potential as an invasive pest.</title>
        <authorList>
            <person name="Cucini C."/>
            <person name="Boschi S."/>
            <person name="Funari R."/>
            <person name="Cardaioli E."/>
            <person name="Iannotti N."/>
            <person name="Marturano G."/>
            <person name="Paoli F."/>
            <person name="Bruttini M."/>
            <person name="Carapelli A."/>
            <person name="Frati F."/>
            <person name="Nardi F."/>
        </authorList>
    </citation>
    <scope>NUCLEOTIDE SEQUENCE [LARGE SCALE GENOMIC DNA]</scope>
    <source>
        <strain evidence="10">DMR45628</strain>
    </source>
</reference>
<proteinExistence type="inferred from homology"/>
<dbReference type="PRINTS" id="PR00153">
    <property type="entry name" value="CSAPPISMRASE"/>
</dbReference>
<accession>A0AAW1K516</accession>
<keyword evidence="8" id="KW-1133">Transmembrane helix</keyword>
<feature type="domain" description="PPIase cyclophilin-type" evidence="9">
    <location>
        <begin position="52"/>
        <end position="210"/>
    </location>
</feature>
<dbReference type="Proteomes" id="UP001458880">
    <property type="component" value="Unassembled WGS sequence"/>
</dbReference>
<dbReference type="InterPro" id="IPR002130">
    <property type="entry name" value="Cyclophilin-type_PPIase_dom"/>
</dbReference>
<dbReference type="PANTHER" id="PTHR11071:SF559">
    <property type="entry name" value="PEPTIDYL-PROLYL CIS-TRANS ISOMERASE"/>
    <property type="match status" value="1"/>
</dbReference>
<dbReference type="EMBL" id="JASPKY010000258">
    <property type="protein sequence ID" value="KAK9712770.1"/>
    <property type="molecule type" value="Genomic_DNA"/>
</dbReference>
<comment type="similarity">
    <text evidence="2 7">Belongs to the cyclophilin-type PPIase family.</text>
</comment>
<dbReference type="AlphaFoldDB" id="A0AAW1K516"/>
<dbReference type="GO" id="GO:0006457">
    <property type="term" value="P:protein folding"/>
    <property type="evidence" value="ECO:0007669"/>
    <property type="project" value="InterPro"/>
</dbReference>
<dbReference type="PROSITE" id="PS50072">
    <property type="entry name" value="CSA_PPIASE_2"/>
    <property type="match status" value="1"/>
</dbReference>
<name>A0AAW1K516_POPJA</name>
<dbReference type="GO" id="GO:0003755">
    <property type="term" value="F:peptidyl-prolyl cis-trans isomerase activity"/>
    <property type="evidence" value="ECO:0007669"/>
    <property type="project" value="UniProtKB-UniRule"/>
</dbReference>
<evidence type="ECO:0000256" key="1">
    <source>
        <dbReference type="ARBA" id="ARBA00000971"/>
    </source>
</evidence>